<accession>A0AAN8IVR7</accession>
<dbReference type="EMBL" id="WIXE01023415">
    <property type="protein sequence ID" value="KAK5966529.1"/>
    <property type="molecule type" value="Genomic_DNA"/>
</dbReference>
<protein>
    <submittedName>
        <fullName evidence="1">Uncharacterized protein</fullName>
    </submittedName>
</protein>
<gene>
    <name evidence="1" type="ORF">GCK32_021259</name>
</gene>
<organism evidence="1 2">
    <name type="scientific">Trichostrongylus colubriformis</name>
    <name type="common">Black scour worm</name>
    <dbReference type="NCBI Taxonomy" id="6319"/>
    <lineage>
        <taxon>Eukaryota</taxon>
        <taxon>Metazoa</taxon>
        <taxon>Ecdysozoa</taxon>
        <taxon>Nematoda</taxon>
        <taxon>Chromadorea</taxon>
        <taxon>Rhabditida</taxon>
        <taxon>Rhabditina</taxon>
        <taxon>Rhabditomorpha</taxon>
        <taxon>Strongyloidea</taxon>
        <taxon>Trichostrongylidae</taxon>
        <taxon>Trichostrongylus</taxon>
    </lineage>
</organism>
<reference evidence="1 2" key="1">
    <citation type="submission" date="2019-10" db="EMBL/GenBank/DDBJ databases">
        <title>Assembly and Annotation for the nematode Trichostrongylus colubriformis.</title>
        <authorList>
            <person name="Martin J."/>
        </authorList>
    </citation>
    <scope>NUCLEOTIDE SEQUENCE [LARGE SCALE GENOMIC DNA]</scope>
    <source>
        <strain evidence="1">G859</strain>
        <tissue evidence="1">Whole worm</tissue>
    </source>
</reference>
<dbReference type="Proteomes" id="UP001331761">
    <property type="component" value="Unassembled WGS sequence"/>
</dbReference>
<keyword evidence="2" id="KW-1185">Reference proteome</keyword>
<proteinExistence type="predicted"/>
<sequence>MNCIVVPCAATKSSLWWRRWRRIVCCSSGWIMLRMLPRELL</sequence>
<evidence type="ECO:0000313" key="1">
    <source>
        <dbReference type="EMBL" id="KAK5966529.1"/>
    </source>
</evidence>
<evidence type="ECO:0000313" key="2">
    <source>
        <dbReference type="Proteomes" id="UP001331761"/>
    </source>
</evidence>
<comment type="caution">
    <text evidence="1">The sequence shown here is derived from an EMBL/GenBank/DDBJ whole genome shotgun (WGS) entry which is preliminary data.</text>
</comment>
<dbReference type="AlphaFoldDB" id="A0AAN8IVR7"/>
<name>A0AAN8IVR7_TRICO</name>